<protein>
    <recommendedName>
        <fullName evidence="2">Myosin motor domain-containing protein</fullName>
    </recommendedName>
</protein>
<dbReference type="GO" id="GO:0003774">
    <property type="term" value="F:cytoskeletal motor activity"/>
    <property type="evidence" value="ECO:0007669"/>
    <property type="project" value="InterPro"/>
</dbReference>
<dbReference type="Gene3D" id="1.20.58.530">
    <property type="match status" value="1"/>
</dbReference>
<comment type="caution">
    <text evidence="1">Lacks conserved residue(s) required for the propagation of feature annotation.</text>
</comment>
<organism evidence="3 4">
    <name type="scientific">Boletus reticuloceps</name>
    <dbReference type="NCBI Taxonomy" id="495285"/>
    <lineage>
        <taxon>Eukaryota</taxon>
        <taxon>Fungi</taxon>
        <taxon>Dikarya</taxon>
        <taxon>Basidiomycota</taxon>
        <taxon>Agaricomycotina</taxon>
        <taxon>Agaricomycetes</taxon>
        <taxon>Agaricomycetidae</taxon>
        <taxon>Boletales</taxon>
        <taxon>Boletineae</taxon>
        <taxon>Boletaceae</taxon>
        <taxon>Boletoideae</taxon>
        <taxon>Boletus</taxon>
    </lineage>
</organism>
<sequence>MDDQACRSHKKTDLTMVEAFGKRWGNHLSLKVGLVDRSGSPTFTVNHFNGPVSYSSEGFLERNLNSLNPNFTAERAELINPFIKGLFSGKATATQAHPKNEDTTVSAQQPVRPMCAQLTHPATQGAFPDRSEVIASLSIQGSQVICDDTYSNKSAYDICPYYMPFVISECSVSILHDLFRRPRRHVHQSVTSRLFAHFESQQVHAHKSR</sequence>
<keyword evidence="1" id="KW-0505">Motor protein</keyword>
<dbReference type="Pfam" id="PF00063">
    <property type="entry name" value="Myosin_head"/>
    <property type="match status" value="1"/>
</dbReference>
<dbReference type="GO" id="GO:0003779">
    <property type="term" value="F:actin binding"/>
    <property type="evidence" value="ECO:0007669"/>
    <property type="project" value="UniProtKB-KW"/>
</dbReference>
<keyword evidence="1" id="KW-0518">Myosin</keyword>
<comment type="similarity">
    <text evidence="1">Belongs to the TRAFAC class myosin-kinesin ATPase superfamily. Myosin family.</text>
</comment>
<accession>A0A8I2YCL4</accession>
<dbReference type="GO" id="GO:0016459">
    <property type="term" value="C:myosin complex"/>
    <property type="evidence" value="ECO:0007669"/>
    <property type="project" value="UniProtKB-KW"/>
</dbReference>
<evidence type="ECO:0000313" key="4">
    <source>
        <dbReference type="Proteomes" id="UP000683000"/>
    </source>
</evidence>
<gene>
    <name evidence="3" type="ORF">JVT61DRAFT_14895</name>
</gene>
<dbReference type="SUPFAM" id="SSF52540">
    <property type="entry name" value="P-loop containing nucleoside triphosphate hydrolases"/>
    <property type="match status" value="1"/>
</dbReference>
<dbReference type="PROSITE" id="PS51456">
    <property type="entry name" value="MYOSIN_MOTOR"/>
    <property type="match status" value="1"/>
</dbReference>
<evidence type="ECO:0000259" key="2">
    <source>
        <dbReference type="PROSITE" id="PS51456"/>
    </source>
</evidence>
<comment type="caution">
    <text evidence="3">The sequence shown here is derived from an EMBL/GenBank/DDBJ whole genome shotgun (WGS) entry which is preliminary data.</text>
</comment>
<dbReference type="AlphaFoldDB" id="A0A8I2YCL4"/>
<feature type="domain" description="Myosin motor" evidence="2">
    <location>
        <begin position="1"/>
        <end position="209"/>
    </location>
</feature>
<evidence type="ECO:0000256" key="1">
    <source>
        <dbReference type="PROSITE-ProRule" id="PRU00782"/>
    </source>
</evidence>
<dbReference type="GO" id="GO:0005524">
    <property type="term" value="F:ATP binding"/>
    <property type="evidence" value="ECO:0007669"/>
    <property type="project" value="InterPro"/>
</dbReference>
<dbReference type="EMBL" id="JAGFBS010000083">
    <property type="protein sequence ID" value="KAG6369412.1"/>
    <property type="molecule type" value="Genomic_DNA"/>
</dbReference>
<dbReference type="InterPro" id="IPR027417">
    <property type="entry name" value="P-loop_NTPase"/>
</dbReference>
<evidence type="ECO:0000313" key="3">
    <source>
        <dbReference type="EMBL" id="KAG6369412.1"/>
    </source>
</evidence>
<dbReference type="InterPro" id="IPR001609">
    <property type="entry name" value="Myosin_head_motor_dom-like"/>
</dbReference>
<dbReference type="OrthoDB" id="3027102at2759"/>
<keyword evidence="1" id="KW-0009">Actin-binding</keyword>
<proteinExistence type="inferred from homology"/>
<reference evidence="3" key="1">
    <citation type="submission" date="2021-03" db="EMBL/GenBank/DDBJ databases">
        <title>Evolutionary innovations through gain and loss of genes in the ectomycorrhizal Boletales.</title>
        <authorList>
            <person name="Wu G."/>
            <person name="Miyauchi S."/>
            <person name="Morin E."/>
            <person name="Yang Z.-L."/>
            <person name="Xu J."/>
            <person name="Martin F.M."/>
        </authorList>
    </citation>
    <scope>NUCLEOTIDE SEQUENCE</scope>
    <source>
        <strain evidence="3">BR01</strain>
    </source>
</reference>
<dbReference type="Proteomes" id="UP000683000">
    <property type="component" value="Unassembled WGS sequence"/>
</dbReference>
<keyword evidence="4" id="KW-1185">Reference proteome</keyword>
<name>A0A8I2YCL4_9AGAM</name>